<comment type="caution">
    <text evidence="1">The sequence shown here is derived from an EMBL/GenBank/DDBJ whole genome shotgun (WGS) entry which is preliminary data.</text>
</comment>
<organism evidence="1">
    <name type="scientific">Bacteroides intestinalis</name>
    <dbReference type="NCBI Taxonomy" id="329854"/>
    <lineage>
        <taxon>Bacteria</taxon>
        <taxon>Pseudomonadati</taxon>
        <taxon>Bacteroidota</taxon>
        <taxon>Bacteroidia</taxon>
        <taxon>Bacteroidales</taxon>
        <taxon>Bacteroidaceae</taxon>
        <taxon>Bacteroides</taxon>
    </lineage>
</organism>
<proteinExistence type="predicted"/>
<dbReference type="AlphaFoldDB" id="A0A139LRB0"/>
<evidence type="ECO:0000313" key="2">
    <source>
        <dbReference type="Proteomes" id="UP000070319"/>
    </source>
</evidence>
<gene>
    <name evidence="1" type="ORF">HMPREF2531_01034</name>
</gene>
<reference evidence="1 2" key="1">
    <citation type="submission" date="2016-02" db="EMBL/GenBank/DDBJ databases">
        <authorList>
            <person name="Wen L."/>
            <person name="He K."/>
            <person name="Yang H."/>
        </authorList>
    </citation>
    <scope>NUCLEOTIDE SEQUENCE [LARGE SCALE GENOMIC DNA]</scope>
    <source>
        <strain evidence="1 2">KLE1704</strain>
    </source>
</reference>
<evidence type="ECO:0000313" key="1">
    <source>
        <dbReference type="EMBL" id="KXT53936.1"/>
    </source>
</evidence>
<dbReference type="PATRIC" id="fig|329854.7.peg.1046"/>
<name>A0A139LRB0_9BACE</name>
<dbReference type="EMBL" id="LTDF01000048">
    <property type="protein sequence ID" value="KXT53936.1"/>
    <property type="molecule type" value="Genomic_DNA"/>
</dbReference>
<protein>
    <submittedName>
        <fullName evidence="1">Uncharacterized protein</fullName>
    </submittedName>
</protein>
<accession>A0A139LRB0</accession>
<dbReference type="Proteomes" id="UP000070319">
    <property type="component" value="Unassembled WGS sequence"/>
</dbReference>
<sequence>MFLHDIHKKKNILNPVLKNSHIEKLYIFAPAFGKRSEETINIQYNILQKT</sequence>